<dbReference type="InterPro" id="IPR007456">
    <property type="entry name" value="Smg"/>
</dbReference>
<organism evidence="1 2">
    <name type="scientific">Desulfuromonas acetoxidans (strain DSM 684 / 11070)</name>
    <dbReference type="NCBI Taxonomy" id="281689"/>
    <lineage>
        <taxon>Bacteria</taxon>
        <taxon>Pseudomonadati</taxon>
        <taxon>Thermodesulfobacteriota</taxon>
        <taxon>Desulfuromonadia</taxon>
        <taxon>Desulfuromonadales</taxon>
        <taxon>Desulfuromonadaceae</taxon>
        <taxon>Desulfuromonas</taxon>
    </lineage>
</organism>
<proteinExistence type="predicted"/>
<sequence length="156" mass="17957">MNERVLIIVGIIAQYFMNEHDFSSEREIVEELLSAGFKEEEINAAFSWMEKVTLQQPPETDQMLLSPPLIRVYAPQERQCLTREARGFLVKLRTAGILTSELEEEIILKACQNDGEVSTLDDVKSITILAMFASLQYDGSREIDCILEDDWNRLYH</sequence>
<dbReference type="RefSeq" id="WP_005998666.1">
    <property type="nucleotide sequence ID" value="NZ_AAEW02000004.1"/>
</dbReference>
<protein>
    <recommendedName>
        <fullName evidence="3">Protein Smg homolog</fullName>
    </recommendedName>
</protein>
<comment type="caution">
    <text evidence="1">The sequence shown here is derived from an EMBL/GenBank/DDBJ whole genome shotgun (WGS) entry which is preliminary data.</text>
</comment>
<evidence type="ECO:0008006" key="3">
    <source>
        <dbReference type="Google" id="ProtNLM"/>
    </source>
</evidence>
<keyword evidence="2" id="KW-1185">Reference proteome</keyword>
<dbReference type="PANTHER" id="PTHR38692:SF1">
    <property type="entry name" value="PROTEIN SMG"/>
    <property type="match status" value="1"/>
</dbReference>
<evidence type="ECO:0000313" key="2">
    <source>
        <dbReference type="Proteomes" id="UP000005695"/>
    </source>
</evidence>
<reference evidence="1" key="2">
    <citation type="submission" date="2006-05" db="EMBL/GenBank/DDBJ databases">
        <title>Sequencing of the draft genome and assembly of Desulfuromonas acetoxidans DSM 684.</title>
        <authorList>
            <consortium name="US DOE Joint Genome Institute (JGI-PGF)"/>
            <person name="Copeland A."/>
            <person name="Lucas S."/>
            <person name="Lapidus A."/>
            <person name="Barry K."/>
            <person name="Detter J.C."/>
            <person name="Glavina del Rio T."/>
            <person name="Hammon N."/>
            <person name="Israni S."/>
            <person name="Dalin E."/>
            <person name="Tice H."/>
            <person name="Bruce D."/>
            <person name="Pitluck S."/>
            <person name="Richardson P."/>
        </authorList>
    </citation>
    <scope>NUCLEOTIDE SEQUENCE [LARGE SCALE GENOMIC DNA]</scope>
    <source>
        <strain evidence="1">DSM 684</strain>
    </source>
</reference>
<accession>Q1K218</accession>
<gene>
    <name evidence="1" type="ORF">Dace_2716</name>
</gene>
<dbReference type="AlphaFoldDB" id="Q1K218"/>
<dbReference type="OrthoDB" id="5401951at2"/>
<dbReference type="Pfam" id="PF04361">
    <property type="entry name" value="DUF494"/>
    <property type="match status" value="1"/>
</dbReference>
<reference evidence="1" key="1">
    <citation type="submission" date="2006-05" db="EMBL/GenBank/DDBJ databases">
        <title>Annotation of the draft genome assembly of Desulfuromonas acetoxidans DSM 684.</title>
        <authorList>
            <consortium name="US DOE Joint Genome Institute (JGI-ORNL)"/>
            <person name="Larimer F."/>
            <person name="Land M."/>
            <person name="Hauser L."/>
        </authorList>
    </citation>
    <scope>NUCLEOTIDE SEQUENCE [LARGE SCALE GENOMIC DNA]</scope>
    <source>
        <strain evidence="1">DSM 684</strain>
    </source>
</reference>
<dbReference type="PANTHER" id="PTHR38692">
    <property type="entry name" value="PROTEIN SMG"/>
    <property type="match status" value="1"/>
</dbReference>
<name>Q1K218_DESA6</name>
<dbReference type="EMBL" id="AAEW02000004">
    <property type="protein sequence ID" value="EAT16621.1"/>
    <property type="molecule type" value="Genomic_DNA"/>
</dbReference>
<evidence type="ECO:0000313" key="1">
    <source>
        <dbReference type="EMBL" id="EAT16621.1"/>
    </source>
</evidence>
<dbReference type="Proteomes" id="UP000005695">
    <property type="component" value="Unassembled WGS sequence"/>
</dbReference>